<evidence type="ECO:0000256" key="2">
    <source>
        <dbReference type="ARBA" id="ARBA00007651"/>
    </source>
</evidence>
<keyword evidence="5 7" id="KW-1133">Transmembrane helix</keyword>
<comment type="caution">
    <text evidence="7">Lacks conserved residue(s) required for the propagation of feature annotation.</text>
</comment>
<keyword evidence="4 7" id="KW-0812">Transmembrane</keyword>
<reference evidence="9 10" key="1">
    <citation type="submission" date="2024-02" db="EMBL/GenBank/DDBJ databases">
        <authorList>
            <person name="Vignale AGUSTIN F."/>
            <person name="Sosa J E."/>
            <person name="Modenutti C."/>
        </authorList>
    </citation>
    <scope>NUCLEOTIDE SEQUENCE [LARGE SCALE GENOMIC DNA]</scope>
</reference>
<feature type="non-terminal residue" evidence="9">
    <location>
        <position position="1"/>
    </location>
</feature>
<protein>
    <recommendedName>
        <fullName evidence="7">CASP-like protein</fullName>
    </recommendedName>
</protein>
<comment type="caution">
    <text evidence="9">The sequence shown here is derived from an EMBL/GenBank/DDBJ whole genome shotgun (WGS) entry which is preliminary data.</text>
</comment>
<feature type="transmembrane region" description="Helical" evidence="7">
    <location>
        <begin position="37"/>
        <end position="58"/>
    </location>
</feature>
<keyword evidence="10" id="KW-1185">Reference proteome</keyword>
<name>A0ABC8UF60_9AQUA</name>
<dbReference type="GO" id="GO:0005886">
    <property type="term" value="C:plasma membrane"/>
    <property type="evidence" value="ECO:0007669"/>
    <property type="project" value="UniProtKB-SubCell"/>
</dbReference>
<keyword evidence="3 7" id="KW-1003">Cell membrane</keyword>
<comment type="subunit">
    <text evidence="7">Homodimer and heterodimers.</text>
</comment>
<dbReference type="EMBL" id="CAUOFW020007569">
    <property type="protein sequence ID" value="CAK9179647.1"/>
    <property type="molecule type" value="Genomic_DNA"/>
</dbReference>
<dbReference type="AlphaFoldDB" id="A0ABC8UF60"/>
<evidence type="ECO:0000313" key="10">
    <source>
        <dbReference type="Proteomes" id="UP001642360"/>
    </source>
</evidence>
<organism evidence="9 10">
    <name type="scientific">Ilex paraguariensis</name>
    <name type="common">yerba mate</name>
    <dbReference type="NCBI Taxonomy" id="185542"/>
    <lineage>
        <taxon>Eukaryota</taxon>
        <taxon>Viridiplantae</taxon>
        <taxon>Streptophyta</taxon>
        <taxon>Embryophyta</taxon>
        <taxon>Tracheophyta</taxon>
        <taxon>Spermatophyta</taxon>
        <taxon>Magnoliopsida</taxon>
        <taxon>eudicotyledons</taxon>
        <taxon>Gunneridae</taxon>
        <taxon>Pentapetalae</taxon>
        <taxon>asterids</taxon>
        <taxon>campanulids</taxon>
        <taxon>Aquifoliales</taxon>
        <taxon>Aquifoliaceae</taxon>
        <taxon>Ilex</taxon>
    </lineage>
</organism>
<evidence type="ECO:0000313" key="9">
    <source>
        <dbReference type="EMBL" id="CAK9179647.1"/>
    </source>
</evidence>
<gene>
    <name evidence="9" type="ORF">ILEXP_LOCUS49599</name>
</gene>
<evidence type="ECO:0000259" key="8">
    <source>
        <dbReference type="Pfam" id="PF04535"/>
    </source>
</evidence>
<evidence type="ECO:0000256" key="3">
    <source>
        <dbReference type="ARBA" id="ARBA00022475"/>
    </source>
</evidence>
<evidence type="ECO:0000256" key="6">
    <source>
        <dbReference type="ARBA" id="ARBA00023136"/>
    </source>
</evidence>
<dbReference type="Pfam" id="PF04535">
    <property type="entry name" value="CASP_dom"/>
    <property type="match status" value="1"/>
</dbReference>
<feature type="domain" description="Casparian strip membrane protein" evidence="8">
    <location>
        <begin position="2"/>
        <end position="53"/>
    </location>
</feature>
<sequence length="73" mass="8655">DLVSIDFTAAAYNLLQVVRCYHTFRRHGKLMKSLKNMAWVCYLLDQVLLYMLIMLQILSFKIVFGQRNNFIPQ</sequence>
<evidence type="ECO:0000256" key="7">
    <source>
        <dbReference type="RuleBase" id="RU361233"/>
    </source>
</evidence>
<accession>A0ABC8UF60</accession>
<evidence type="ECO:0000256" key="4">
    <source>
        <dbReference type="ARBA" id="ARBA00022692"/>
    </source>
</evidence>
<evidence type="ECO:0000256" key="1">
    <source>
        <dbReference type="ARBA" id="ARBA00004651"/>
    </source>
</evidence>
<evidence type="ECO:0000256" key="5">
    <source>
        <dbReference type="ARBA" id="ARBA00022989"/>
    </source>
</evidence>
<keyword evidence="6 7" id="KW-0472">Membrane</keyword>
<dbReference type="InterPro" id="IPR006702">
    <property type="entry name" value="CASP_dom"/>
</dbReference>
<proteinExistence type="inferred from homology"/>
<comment type="subcellular location">
    <subcellularLocation>
        <location evidence="1 7">Cell membrane</location>
        <topology evidence="1 7">Multi-pass membrane protein</topology>
    </subcellularLocation>
</comment>
<dbReference type="Proteomes" id="UP001642360">
    <property type="component" value="Unassembled WGS sequence"/>
</dbReference>
<comment type="similarity">
    <text evidence="2 7">Belongs to the Casparian strip membrane proteins (CASP) family.</text>
</comment>